<dbReference type="Proteomes" id="UP000018936">
    <property type="component" value="Unassembled WGS sequence"/>
</dbReference>
<comment type="caution">
    <text evidence="2">The sequence shown here is derived from an EMBL/GenBank/DDBJ whole genome shotgun (WGS) entry which is preliminary data.</text>
</comment>
<dbReference type="InterPro" id="IPR013783">
    <property type="entry name" value="Ig-like_fold"/>
</dbReference>
<protein>
    <recommendedName>
        <fullName evidence="1">Ig-like domain-containing protein</fullName>
    </recommendedName>
</protein>
<dbReference type="InterPro" id="IPR007110">
    <property type="entry name" value="Ig-like_dom"/>
</dbReference>
<sequence>MSQEPALSATLGQPATVSCNITGGYYFGTFSWYQQKEAENLAQRLLVISLFLHPPPKKNAFLTINNVQAKDEGDYYCGDARHSEEPQRGG</sequence>
<dbReference type="Gene3D" id="2.60.40.10">
    <property type="entry name" value="Immunoglobulins"/>
    <property type="match status" value="2"/>
</dbReference>
<gene>
    <name evidence="2" type="ORF">L345_18171</name>
</gene>
<dbReference type="InterPro" id="IPR050150">
    <property type="entry name" value="IgV_Light_Chain"/>
</dbReference>
<dbReference type="OrthoDB" id="8908372at2759"/>
<evidence type="ECO:0000313" key="2">
    <source>
        <dbReference type="EMBL" id="ETE56119.1"/>
    </source>
</evidence>
<feature type="domain" description="Ig-like" evidence="1">
    <location>
        <begin position="1"/>
        <end position="77"/>
    </location>
</feature>
<keyword evidence="3" id="KW-1185">Reference proteome</keyword>
<evidence type="ECO:0000259" key="1">
    <source>
        <dbReference type="PROSITE" id="PS50835"/>
    </source>
</evidence>
<feature type="non-terminal residue" evidence="2">
    <location>
        <position position="1"/>
    </location>
</feature>
<name>V8N1G8_OPHHA</name>
<dbReference type="Pfam" id="PF13927">
    <property type="entry name" value="Ig_3"/>
    <property type="match status" value="1"/>
</dbReference>
<evidence type="ECO:0000313" key="3">
    <source>
        <dbReference type="Proteomes" id="UP000018936"/>
    </source>
</evidence>
<dbReference type="PANTHER" id="PTHR23267">
    <property type="entry name" value="IMMUNOGLOBULIN LIGHT CHAIN"/>
    <property type="match status" value="1"/>
</dbReference>
<dbReference type="AlphaFoldDB" id="V8N1G8"/>
<dbReference type="EMBL" id="AZIM01040613">
    <property type="protein sequence ID" value="ETE56119.1"/>
    <property type="molecule type" value="Genomic_DNA"/>
</dbReference>
<dbReference type="CDD" id="cd00099">
    <property type="entry name" value="IgV"/>
    <property type="match status" value="1"/>
</dbReference>
<accession>V8N1G8</accession>
<organism evidence="2 3">
    <name type="scientific">Ophiophagus hannah</name>
    <name type="common">King cobra</name>
    <name type="synonym">Naja hannah</name>
    <dbReference type="NCBI Taxonomy" id="8665"/>
    <lineage>
        <taxon>Eukaryota</taxon>
        <taxon>Metazoa</taxon>
        <taxon>Chordata</taxon>
        <taxon>Craniata</taxon>
        <taxon>Vertebrata</taxon>
        <taxon>Euteleostomi</taxon>
        <taxon>Lepidosauria</taxon>
        <taxon>Squamata</taxon>
        <taxon>Bifurcata</taxon>
        <taxon>Unidentata</taxon>
        <taxon>Episquamata</taxon>
        <taxon>Toxicofera</taxon>
        <taxon>Serpentes</taxon>
        <taxon>Colubroidea</taxon>
        <taxon>Elapidae</taxon>
        <taxon>Elapinae</taxon>
        <taxon>Ophiophagus</taxon>
    </lineage>
</organism>
<reference evidence="2 3" key="1">
    <citation type="journal article" date="2013" name="Proc. Natl. Acad. Sci. U.S.A.">
        <title>The king cobra genome reveals dynamic gene evolution and adaptation in the snake venom system.</title>
        <authorList>
            <person name="Vonk F.J."/>
            <person name="Casewell N.R."/>
            <person name="Henkel C.V."/>
            <person name="Heimberg A.M."/>
            <person name="Jansen H.J."/>
            <person name="McCleary R.J."/>
            <person name="Kerkkamp H.M."/>
            <person name="Vos R.A."/>
            <person name="Guerreiro I."/>
            <person name="Calvete J.J."/>
            <person name="Wuster W."/>
            <person name="Woods A.E."/>
            <person name="Logan J.M."/>
            <person name="Harrison R.A."/>
            <person name="Castoe T.A."/>
            <person name="de Koning A.P."/>
            <person name="Pollock D.D."/>
            <person name="Yandell M."/>
            <person name="Calderon D."/>
            <person name="Renjifo C."/>
            <person name="Currier R.B."/>
            <person name="Salgado D."/>
            <person name="Pla D."/>
            <person name="Sanz L."/>
            <person name="Hyder A.S."/>
            <person name="Ribeiro J.M."/>
            <person name="Arntzen J.W."/>
            <person name="van den Thillart G.E."/>
            <person name="Boetzer M."/>
            <person name="Pirovano W."/>
            <person name="Dirks R.P."/>
            <person name="Spaink H.P."/>
            <person name="Duboule D."/>
            <person name="McGlinn E."/>
            <person name="Kini R.M."/>
            <person name="Richardson M.K."/>
        </authorList>
    </citation>
    <scope>NUCLEOTIDE SEQUENCE</scope>
    <source>
        <tissue evidence="2">Blood</tissue>
    </source>
</reference>
<dbReference type="PROSITE" id="PS50835">
    <property type="entry name" value="IG_LIKE"/>
    <property type="match status" value="1"/>
</dbReference>
<dbReference type="InterPro" id="IPR036179">
    <property type="entry name" value="Ig-like_dom_sf"/>
</dbReference>
<dbReference type="SUPFAM" id="SSF48726">
    <property type="entry name" value="Immunoglobulin"/>
    <property type="match status" value="1"/>
</dbReference>
<proteinExistence type="predicted"/>